<keyword evidence="4" id="KW-0170">Cobalt</keyword>
<evidence type="ECO:0000256" key="4">
    <source>
        <dbReference type="ARBA" id="ARBA00023285"/>
    </source>
</evidence>
<evidence type="ECO:0000313" key="5">
    <source>
        <dbReference type="EMBL" id="SUZ59998.1"/>
    </source>
</evidence>
<name>A0A381P1D6_9ZZZZ</name>
<accession>A0A381P1D6</accession>
<keyword evidence="3" id="KW-0560">Oxidoreductase</keyword>
<proteinExistence type="predicted"/>
<dbReference type="PANTHER" id="PTHR43371:SF1">
    <property type="entry name" value="RIBONUCLEOSIDE-DIPHOSPHATE REDUCTASE"/>
    <property type="match status" value="1"/>
</dbReference>
<keyword evidence="2" id="KW-0846">Cobalamin</keyword>
<gene>
    <name evidence="5" type="ORF">METZ01_LOCUS12852</name>
</gene>
<evidence type="ECO:0000256" key="2">
    <source>
        <dbReference type="ARBA" id="ARBA00022628"/>
    </source>
</evidence>
<organism evidence="5">
    <name type="scientific">marine metagenome</name>
    <dbReference type="NCBI Taxonomy" id="408172"/>
    <lineage>
        <taxon>unclassified sequences</taxon>
        <taxon>metagenomes</taxon>
        <taxon>ecological metagenomes</taxon>
    </lineage>
</organism>
<dbReference type="AlphaFoldDB" id="A0A381P1D6"/>
<protein>
    <submittedName>
        <fullName evidence="5">Uncharacterized protein</fullName>
    </submittedName>
</protein>
<evidence type="ECO:0000256" key="1">
    <source>
        <dbReference type="ARBA" id="ARBA00001922"/>
    </source>
</evidence>
<dbReference type="EMBL" id="UINC01000711">
    <property type="protein sequence ID" value="SUZ59998.1"/>
    <property type="molecule type" value="Genomic_DNA"/>
</dbReference>
<dbReference type="InterPro" id="IPR050862">
    <property type="entry name" value="RdRp_reductase_class-2"/>
</dbReference>
<dbReference type="Gene3D" id="3.20.70.20">
    <property type="match status" value="2"/>
</dbReference>
<dbReference type="SUPFAM" id="SSF51998">
    <property type="entry name" value="PFL-like glycyl radical enzymes"/>
    <property type="match status" value="1"/>
</dbReference>
<feature type="non-terminal residue" evidence="5">
    <location>
        <position position="173"/>
    </location>
</feature>
<sequence length="173" mass="19095">MNLNVMPSMRCLMTAGAALEKENIAGYNCSYVKIDTSRSFDEILYVLMNGTGVGFSVEEEYVNKLPVIPEEMYDTDTTIIVADSKLGWAKAFKELLGLLWTGQIPKWDLSKVREAGAPLKTFGGRASGPQPLDDLFHFVTSMFRESAGRKLKPVECHDIVCKVAEIVVVGGVR</sequence>
<evidence type="ECO:0000256" key="3">
    <source>
        <dbReference type="ARBA" id="ARBA00023002"/>
    </source>
</evidence>
<reference evidence="5" key="1">
    <citation type="submission" date="2018-05" db="EMBL/GenBank/DDBJ databases">
        <authorList>
            <person name="Lanie J.A."/>
            <person name="Ng W.-L."/>
            <person name="Kazmierczak K.M."/>
            <person name="Andrzejewski T.M."/>
            <person name="Davidsen T.M."/>
            <person name="Wayne K.J."/>
            <person name="Tettelin H."/>
            <person name="Glass J.I."/>
            <person name="Rusch D."/>
            <person name="Podicherti R."/>
            <person name="Tsui H.-C.T."/>
            <person name="Winkler M.E."/>
        </authorList>
    </citation>
    <scope>NUCLEOTIDE SEQUENCE</scope>
</reference>
<comment type="cofactor">
    <cofactor evidence="1">
        <name>adenosylcob(III)alamin</name>
        <dbReference type="ChEBI" id="CHEBI:18408"/>
    </cofactor>
</comment>
<dbReference type="GO" id="GO:0004748">
    <property type="term" value="F:ribonucleoside-diphosphate reductase activity, thioredoxin disulfide as acceptor"/>
    <property type="evidence" value="ECO:0007669"/>
    <property type="project" value="TreeGrafter"/>
</dbReference>
<dbReference type="PANTHER" id="PTHR43371">
    <property type="entry name" value="VITAMIN B12-DEPENDENT RIBONUCLEOTIDE REDUCTASE"/>
    <property type="match status" value="1"/>
</dbReference>
<dbReference type="GO" id="GO:0031419">
    <property type="term" value="F:cobalamin binding"/>
    <property type="evidence" value="ECO:0007669"/>
    <property type="project" value="UniProtKB-KW"/>
</dbReference>